<dbReference type="GO" id="GO:0015074">
    <property type="term" value="P:DNA integration"/>
    <property type="evidence" value="ECO:0007669"/>
    <property type="project" value="InterPro"/>
</dbReference>
<dbReference type="GO" id="GO:0003677">
    <property type="term" value="F:DNA binding"/>
    <property type="evidence" value="ECO:0007669"/>
    <property type="project" value="UniProtKB-KW"/>
</dbReference>
<dbReference type="Pfam" id="PF00589">
    <property type="entry name" value="Phage_integrase"/>
    <property type="match status" value="1"/>
</dbReference>
<evidence type="ECO:0000259" key="3">
    <source>
        <dbReference type="PROSITE" id="PS51898"/>
    </source>
</evidence>
<organism evidence="4">
    <name type="scientific">Photinus pyralis</name>
    <name type="common">Common eastern firefly</name>
    <name type="synonym">Lampyris pyralis</name>
    <dbReference type="NCBI Taxonomy" id="7054"/>
    <lineage>
        <taxon>Eukaryota</taxon>
        <taxon>Metazoa</taxon>
        <taxon>Ecdysozoa</taxon>
        <taxon>Arthropoda</taxon>
        <taxon>Hexapoda</taxon>
        <taxon>Insecta</taxon>
        <taxon>Pterygota</taxon>
        <taxon>Neoptera</taxon>
        <taxon>Endopterygota</taxon>
        <taxon>Coleoptera</taxon>
        <taxon>Polyphaga</taxon>
        <taxon>Elateriformia</taxon>
        <taxon>Elateroidea</taxon>
        <taxon>Lampyridae</taxon>
        <taxon>Lampyrinae</taxon>
        <taxon>Photinus</taxon>
    </lineage>
</organism>
<dbReference type="Gene3D" id="1.10.443.10">
    <property type="entry name" value="Intergrase catalytic core"/>
    <property type="match status" value="1"/>
</dbReference>
<keyword evidence="1" id="KW-0238">DNA-binding</keyword>
<dbReference type="SUPFAM" id="SSF56349">
    <property type="entry name" value="DNA breaking-rejoining enzymes"/>
    <property type="match status" value="1"/>
</dbReference>
<dbReference type="InterPro" id="IPR013762">
    <property type="entry name" value="Integrase-like_cat_sf"/>
</dbReference>
<dbReference type="GO" id="GO:0006310">
    <property type="term" value="P:DNA recombination"/>
    <property type="evidence" value="ECO:0007669"/>
    <property type="project" value="UniProtKB-KW"/>
</dbReference>
<reference evidence="4" key="1">
    <citation type="journal article" date="2016" name="Sci. Rep.">
        <title>Molecular characterization of firefly nuptial gifts: a multi-omics approach sheds light on postcopulatory sexual selection.</title>
        <authorList>
            <person name="Al-Wathiqui N."/>
            <person name="Fallon T.R."/>
            <person name="South A."/>
            <person name="Weng J.K."/>
            <person name="Lewis S.M."/>
        </authorList>
    </citation>
    <scope>NUCLEOTIDE SEQUENCE</scope>
</reference>
<dbReference type="InterPro" id="IPR002104">
    <property type="entry name" value="Integrase_catalytic"/>
</dbReference>
<accession>A0A1Y1K1H8</accession>
<dbReference type="InterPro" id="IPR050090">
    <property type="entry name" value="Tyrosine_recombinase_XerCD"/>
</dbReference>
<evidence type="ECO:0000313" key="4">
    <source>
        <dbReference type="EMBL" id="JAV53515.1"/>
    </source>
</evidence>
<proteinExistence type="predicted"/>
<dbReference type="InterPro" id="IPR011010">
    <property type="entry name" value="DNA_brk_join_enz"/>
</dbReference>
<protein>
    <recommendedName>
        <fullName evidence="3">Tyr recombinase domain-containing protein</fullName>
    </recommendedName>
</protein>
<dbReference type="PANTHER" id="PTHR30349">
    <property type="entry name" value="PHAGE INTEGRASE-RELATED"/>
    <property type="match status" value="1"/>
</dbReference>
<dbReference type="EMBL" id="GEZM01099067">
    <property type="protein sequence ID" value="JAV53515.1"/>
    <property type="molecule type" value="Transcribed_RNA"/>
</dbReference>
<evidence type="ECO:0000256" key="2">
    <source>
        <dbReference type="ARBA" id="ARBA00023172"/>
    </source>
</evidence>
<sequence length="343" mass="38476">MEEISQIASAAKKTLLPCKSRTVYEEAYNAYKKWCVKRNVKKTVEDTILAYFTTDLASYKASSLWSKNSMLRTTIHLNEGVDISKFPSVIPFLKRKGEGYTPKKSLILTDENVDSFLLSAQDEHHLLNKVILIFGVAGACRRQELVFLQTTNVEDQEKHFLVKMGIIDTKTKKDRSFVILPGKHNLLHIIRKYIAIRPKVTSHNRFFINYQNGKCTVQPVGVHKVGGVPSVVAKFLNLTNASSYTGHSFRRTSASLLANAGGSMTDIMRHGGWRSASVAEGYVEESEMTKVNVATKILGGAGPSSHHKEIEERHQMSGQLFIKNNVDCVININNYYSNKHSPK</sequence>
<dbReference type="PROSITE" id="PS51898">
    <property type="entry name" value="TYR_RECOMBINASE"/>
    <property type="match status" value="1"/>
</dbReference>
<keyword evidence="2" id="KW-0233">DNA recombination</keyword>
<dbReference type="PANTHER" id="PTHR30349:SF41">
    <property type="entry name" value="INTEGRASE_RECOMBINASE PROTEIN MJ0367-RELATED"/>
    <property type="match status" value="1"/>
</dbReference>
<name>A0A1Y1K1H8_PHOPY</name>
<evidence type="ECO:0000256" key="1">
    <source>
        <dbReference type="ARBA" id="ARBA00023125"/>
    </source>
</evidence>
<dbReference type="AlphaFoldDB" id="A0A1Y1K1H8"/>
<feature type="domain" description="Tyr recombinase" evidence="3">
    <location>
        <begin position="103"/>
        <end position="295"/>
    </location>
</feature>